<keyword evidence="10" id="KW-1185">Reference proteome</keyword>
<reference evidence="10" key="1">
    <citation type="journal article" date="2019" name="Int. J. Syst. Evol. Microbiol.">
        <title>The Global Catalogue of Microorganisms (GCM) 10K type strain sequencing project: providing services to taxonomists for standard genome sequencing and annotation.</title>
        <authorList>
            <consortium name="The Broad Institute Genomics Platform"/>
            <consortium name="The Broad Institute Genome Sequencing Center for Infectious Disease"/>
            <person name="Wu L."/>
            <person name="Ma J."/>
        </authorList>
    </citation>
    <scope>NUCLEOTIDE SEQUENCE [LARGE SCALE GENOMIC DNA]</scope>
    <source>
        <strain evidence="10">NBRC 111146</strain>
    </source>
</reference>
<evidence type="ECO:0000313" key="9">
    <source>
        <dbReference type="EMBL" id="GLT14381.1"/>
    </source>
</evidence>
<evidence type="ECO:0000313" key="10">
    <source>
        <dbReference type="Proteomes" id="UP001157156"/>
    </source>
</evidence>
<feature type="transmembrane region" description="Helical" evidence="7">
    <location>
        <begin position="42"/>
        <end position="61"/>
    </location>
</feature>
<protein>
    <submittedName>
        <fullName evidence="9">ABC transporter permease</fullName>
    </submittedName>
</protein>
<feature type="transmembrane region" description="Helical" evidence="7">
    <location>
        <begin position="218"/>
        <end position="241"/>
    </location>
</feature>
<feature type="transmembrane region" description="Helical" evidence="7">
    <location>
        <begin position="12"/>
        <end position="36"/>
    </location>
</feature>
<keyword evidence="6 7" id="KW-0472">Membrane</keyword>
<evidence type="ECO:0000256" key="5">
    <source>
        <dbReference type="ARBA" id="ARBA00022989"/>
    </source>
</evidence>
<name>A0ABQ6ENT2_9VIBR</name>
<feature type="transmembrane region" description="Helical" evidence="7">
    <location>
        <begin position="310"/>
        <end position="332"/>
    </location>
</feature>
<comment type="subcellular location">
    <subcellularLocation>
        <location evidence="1">Cell membrane</location>
        <topology evidence="1">Multi-pass membrane protein</topology>
    </subcellularLocation>
</comment>
<keyword evidence="5 7" id="KW-1133">Transmembrane helix</keyword>
<sequence length="568" mass="64319">MQSKQRRMLSIGYLLVILICFLPLFPGVLGMVIPAFGFIPPLGLNIFTLDGFISAISWPGVERSLLQTIMIAVVSTVIAVIMTFAILQAYWGSHSWQRIEKLLSPILALPHVAFAVGFLFLFSDTGWLARLFSFMVSDTSGVPHVWFTWIYSLQDNIGISLALALAIKETPFLLLMSVAILNNLKVKQTLQVTQGLGYSVAQSWWKAIFPQWLRHMRFPLFAIMAYSCSVVDVSLILGPTHPPTFAVLVWQWFNDPDLSQLPRAAAGAFLLFILCSILIGLIWLTERLVLGGYRTWLTSGRNASLGVRPYFFHLIASISLLTIPVMIIWTFALRWSYPNLLPTFWSTRFWLNEWPYIQDTILTSVWLALFSAGMALVLALIAHEYRQHFRYHIPMYVIALPMLIPQLSLLFGLQITTLWINQEHYWLWVIWAHTFFVFPYVYLSLDGPWKSYPNRLSQTAVSLGVSPVKVFFAIKLRTLVSGILFAWAMGMSVSLAQYLPTLMLGSGRVVTLTTEAVALSSGHDRRVVALYALWQAILPFAFFSLALIGNRIFQSRSKATYKQESPSL</sequence>
<dbReference type="PANTHER" id="PTHR30183">
    <property type="entry name" value="MOLYBDENUM TRANSPORT SYSTEM PERMEASE PROTEIN MODB"/>
    <property type="match status" value="1"/>
</dbReference>
<evidence type="ECO:0000256" key="7">
    <source>
        <dbReference type="SAM" id="Phobius"/>
    </source>
</evidence>
<evidence type="ECO:0000256" key="2">
    <source>
        <dbReference type="ARBA" id="ARBA00022448"/>
    </source>
</evidence>
<dbReference type="PANTHER" id="PTHR30183:SF6">
    <property type="entry name" value="INNER MEMBRANE ABC TRANSPORTER PERMEASE PROTEIN YNJC"/>
    <property type="match status" value="1"/>
</dbReference>
<feature type="transmembrane region" description="Helical" evidence="7">
    <location>
        <begin position="131"/>
        <end position="151"/>
    </location>
</feature>
<dbReference type="SUPFAM" id="SSF161098">
    <property type="entry name" value="MetI-like"/>
    <property type="match status" value="2"/>
</dbReference>
<comment type="caution">
    <text evidence="9">The sequence shown here is derived from an EMBL/GenBank/DDBJ whole genome shotgun (WGS) entry which is preliminary data.</text>
</comment>
<accession>A0ABQ6ENT2</accession>
<evidence type="ECO:0000256" key="4">
    <source>
        <dbReference type="ARBA" id="ARBA00022692"/>
    </source>
</evidence>
<keyword evidence="3" id="KW-1003">Cell membrane</keyword>
<feature type="domain" description="ABC transmembrane type-1" evidence="8">
    <location>
        <begin position="65"/>
        <end position="282"/>
    </location>
</feature>
<feature type="transmembrane region" description="Helical" evidence="7">
    <location>
        <begin position="361"/>
        <end position="381"/>
    </location>
</feature>
<proteinExistence type="predicted"/>
<feature type="transmembrane region" description="Helical" evidence="7">
    <location>
        <begin position="261"/>
        <end position="284"/>
    </location>
</feature>
<dbReference type="RefSeq" id="WP_284186059.1">
    <property type="nucleotide sequence ID" value="NZ_BSPV01000004.1"/>
</dbReference>
<dbReference type="Proteomes" id="UP001157156">
    <property type="component" value="Unassembled WGS sequence"/>
</dbReference>
<feature type="transmembrane region" description="Helical" evidence="7">
    <location>
        <begin position="479"/>
        <end position="499"/>
    </location>
</feature>
<feature type="transmembrane region" description="Helical" evidence="7">
    <location>
        <begin position="102"/>
        <end position="122"/>
    </location>
</feature>
<dbReference type="InterPro" id="IPR000515">
    <property type="entry name" value="MetI-like"/>
</dbReference>
<feature type="domain" description="ABC transmembrane type-1" evidence="8">
    <location>
        <begin position="357"/>
        <end position="546"/>
    </location>
</feature>
<feature type="transmembrane region" description="Helical" evidence="7">
    <location>
        <begin position="157"/>
        <end position="181"/>
    </location>
</feature>
<feature type="transmembrane region" description="Helical" evidence="7">
    <location>
        <begin position="425"/>
        <end position="445"/>
    </location>
</feature>
<evidence type="ECO:0000256" key="3">
    <source>
        <dbReference type="ARBA" id="ARBA00022475"/>
    </source>
</evidence>
<gene>
    <name evidence="9" type="ORF">GCM10007931_13560</name>
</gene>
<feature type="transmembrane region" description="Helical" evidence="7">
    <location>
        <begin position="68"/>
        <end position="90"/>
    </location>
</feature>
<evidence type="ECO:0000256" key="1">
    <source>
        <dbReference type="ARBA" id="ARBA00004651"/>
    </source>
</evidence>
<dbReference type="CDD" id="cd06261">
    <property type="entry name" value="TM_PBP2"/>
    <property type="match status" value="1"/>
</dbReference>
<organism evidence="9 10">
    <name type="scientific">Vibrio algivorus</name>
    <dbReference type="NCBI Taxonomy" id="1667024"/>
    <lineage>
        <taxon>Bacteria</taxon>
        <taxon>Pseudomonadati</taxon>
        <taxon>Pseudomonadota</taxon>
        <taxon>Gammaproteobacteria</taxon>
        <taxon>Vibrionales</taxon>
        <taxon>Vibrionaceae</taxon>
        <taxon>Vibrio</taxon>
    </lineage>
</organism>
<feature type="transmembrane region" description="Helical" evidence="7">
    <location>
        <begin position="528"/>
        <end position="548"/>
    </location>
</feature>
<dbReference type="InterPro" id="IPR035906">
    <property type="entry name" value="MetI-like_sf"/>
</dbReference>
<keyword evidence="2" id="KW-0813">Transport</keyword>
<evidence type="ECO:0000256" key="6">
    <source>
        <dbReference type="ARBA" id="ARBA00023136"/>
    </source>
</evidence>
<dbReference type="EMBL" id="BSPV01000004">
    <property type="protein sequence ID" value="GLT14381.1"/>
    <property type="molecule type" value="Genomic_DNA"/>
</dbReference>
<feature type="transmembrane region" description="Helical" evidence="7">
    <location>
        <begin position="393"/>
        <end position="413"/>
    </location>
</feature>
<dbReference type="Gene3D" id="1.10.3720.10">
    <property type="entry name" value="MetI-like"/>
    <property type="match status" value="2"/>
</dbReference>
<dbReference type="PROSITE" id="PS50928">
    <property type="entry name" value="ABC_TM1"/>
    <property type="match status" value="2"/>
</dbReference>
<keyword evidence="4 7" id="KW-0812">Transmembrane</keyword>
<evidence type="ECO:0000259" key="8">
    <source>
        <dbReference type="PROSITE" id="PS50928"/>
    </source>
</evidence>